<dbReference type="InterPro" id="IPR052954">
    <property type="entry name" value="GPCR-Ligand_Int"/>
</dbReference>
<accession>A0ABD0K3R7</accession>
<keyword evidence="3 5" id="KW-1133">Transmembrane helix</keyword>
<feature type="transmembrane region" description="Helical" evidence="5">
    <location>
        <begin position="47"/>
        <end position="69"/>
    </location>
</feature>
<dbReference type="InterPro" id="IPR000276">
    <property type="entry name" value="GPCR_Rhodpsn"/>
</dbReference>
<comment type="caution">
    <text evidence="7">The sequence shown here is derived from an EMBL/GenBank/DDBJ whole genome shotgun (WGS) entry which is preliminary data.</text>
</comment>
<reference evidence="7 9" key="2">
    <citation type="journal article" date="2023" name="Sci. Data">
        <title>Genome assembly of the Korean intertidal mud-creeper Batillaria attramentaria.</title>
        <authorList>
            <person name="Patra A.K."/>
            <person name="Ho P.T."/>
            <person name="Jun S."/>
            <person name="Lee S.J."/>
            <person name="Kim Y."/>
            <person name="Won Y.J."/>
        </authorList>
    </citation>
    <scope>NUCLEOTIDE SEQUENCE [LARGE SCALE GENOMIC DNA]</scope>
    <source>
        <strain evidence="7">Wonlab-2016</strain>
    </source>
</reference>
<evidence type="ECO:0000256" key="3">
    <source>
        <dbReference type="ARBA" id="ARBA00022989"/>
    </source>
</evidence>
<feature type="transmembrane region" description="Helical" evidence="5">
    <location>
        <begin position="81"/>
        <end position="103"/>
    </location>
</feature>
<protein>
    <recommendedName>
        <fullName evidence="6">G-protein coupled receptors family 1 profile domain-containing protein</fullName>
    </recommendedName>
</protein>
<reference evidence="7" key="3">
    <citation type="submission" date="2023-01" db="EMBL/GenBank/DDBJ databases">
        <authorList>
            <person name="Patra A."/>
        </authorList>
    </citation>
    <scope>NUCLEOTIDE SEQUENCE</scope>
    <source>
        <strain evidence="7">Wonlab-2016</strain>
        <tissue evidence="7">Foot muscle</tissue>
    </source>
</reference>
<dbReference type="InterPro" id="IPR017452">
    <property type="entry name" value="GPCR_Rhodpsn_7TM"/>
</dbReference>
<dbReference type="AlphaFoldDB" id="A0ABD0K3R7"/>
<dbReference type="PROSITE" id="PS50262">
    <property type="entry name" value="G_PROTEIN_RECEP_F1_2"/>
    <property type="match status" value="1"/>
</dbReference>
<evidence type="ECO:0000313" key="8">
    <source>
        <dbReference type="EMBL" id="KAK7492522.1"/>
    </source>
</evidence>
<feature type="transmembrane region" description="Helical" evidence="5">
    <location>
        <begin position="123"/>
        <end position="147"/>
    </location>
</feature>
<proteinExistence type="predicted"/>
<feature type="domain" description="G-protein coupled receptors family 1 profile" evidence="6">
    <location>
        <begin position="61"/>
        <end position="338"/>
    </location>
</feature>
<feature type="transmembrane region" description="Helical" evidence="5">
    <location>
        <begin position="322"/>
        <end position="342"/>
    </location>
</feature>
<keyword evidence="4 5" id="KW-0472">Membrane</keyword>
<evidence type="ECO:0000259" key="6">
    <source>
        <dbReference type="PROSITE" id="PS50262"/>
    </source>
</evidence>
<feature type="transmembrane region" description="Helical" evidence="5">
    <location>
        <begin position="159"/>
        <end position="180"/>
    </location>
</feature>
<dbReference type="PRINTS" id="PR00237">
    <property type="entry name" value="GPCRRHODOPSN"/>
</dbReference>
<organism evidence="7 9">
    <name type="scientific">Batillaria attramentaria</name>
    <dbReference type="NCBI Taxonomy" id="370345"/>
    <lineage>
        <taxon>Eukaryota</taxon>
        <taxon>Metazoa</taxon>
        <taxon>Spiralia</taxon>
        <taxon>Lophotrochozoa</taxon>
        <taxon>Mollusca</taxon>
        <taxon>Gastropoda</taxon>
        <taxon>Caenogastropoda</taxon>
        <taxon>Sorbeoconcha</taxon>
        <taxon>Cerithioidea</taxon>
        <taxon>Batillariidae</taxon>
        <taxon>Batillaria</taxon>
    </lineage>
</organism>
<dbReference type="Proteomes" id="UP001519460">
    <property type="component" value="Unassembled WGS sequence"/>
</dbReference>
<keyword evidence="2 5" id="KW-0812">Transmembrane</keyword>
<keyword evidence="9" id="KW-1185">Reference proteome</keyword>
<feature type="transmembrane region" description="Helical" evidence="5">
    <location>
        <begin position="262"/>
        <end position="281"/>
    </location>
</feature>
<name>A0ABD0K3R7_9CAEN</name>
<dbReference type="SUPFAM" id="SSF81321">
    <property type="entry name" value="Family A G protein-coupled receptor-like"/>
    <property type="match status" value="1"/>
</dbReference>
<dbReference type="Pfam" id="PF00001">
    <property type="entry name" value="7tm_1"/>
    <property type="match status" value="1"/>
</dbReference>
<reference evidence="7" key="1">
    <citation type="submission" date="2020-09" db="EMBL/GenBank/DDBJ databases">
        <authorList>
            <person name="Won Y."/>
        </authorList>
    </citation>
    <scope>NUCLEOTIDE SEQUENCE</scope>
    <source>
        <strain evidence="7">Wonlab-2016</strain>
        <tissue evidence="7">Foot muscle</tissue>
    </source>
</reference>
<dbReference type="EMBL" id="JACVVK020000259">
    <property type="protein sequence ID" value="KAK7481598.1"/>
    <property type="molecule type" value="Genomic_DNA"/>
</dbReference>
<gene>
    <name evidence="8" type="ORF">BaRGS_00016188</name>
    <name evidence="7" type="ORF">BaRGS_00027114</name>
</gene>
<evidence type="ECO:0000313" key="9">
    <source>
        <dbReference type="Proteomes" id="UP001519460"/>
    </source>
</evidence>
<dbReference type="PANTHER" id="PTHR46641">
    <property type="entry name" value="FMRFAMIDE RECEPTOR-RELATED"/>
    <property type="match status" value="1"/>
</dbReference>
<dbReference type="GO" id="GO:0016020">
    <property type="term" value="C:membrane"/>
    <property type="evidence" value="ECO:0007669"/>
    <property type="project" value="UniProtKB-SubCell"/>
</dbReference>
<comment type="subcellular location">
    <subcellularLocation>
        <location evidence="1">Membrane</location>
    </subcellularLocation>
</comment>
<sequence>MAIPNTSSTLFSTNGHLHADLGHHHIPHHHVNDTDVPELEVISMPTYMAILNIILILGVLGNCLVFVAASDSFIRKFSYSVFLRALAISDTLVLITICTEDNLDYANRLQNFLASSVGLCKMWTGLSTTVSLLSPWLVVLLSVDRYVGVVFPLKRASYCTLKVAGISIAVMTAVVMITRIPDVVFNTVLPEDGIPRCHIDIGSSSYIGYLQFSTIILASTIPCVLILGFNLRLLYALKKDVRLRLDVPEGVSLSSKVDRTTVSLMVVSAMAFLTLVPKTLLEVIELTWQVKYDKAEEAALQMNQPKPVYPHGLLVANKTWPVLNLIYLMNFAQNFYILMFTSPRIRNVIRQKLCGRCCPLPEESAPIARMTLTHGVDGVREEYALLAADEF</sequence>
<evidence type="ECO:0000256" key="1">
    <source>
        <dbReference type="ARBA" id="ARBA00004370"/>
    </source>
</evidence>
<feature type="transmembrane region" description="Helical" evidence="5">
    <location>
        <begin position="212"/>
        <end position="235"/>
    </location>
</feature>
<dbReference type="Gene3D" id="1.20.1070.10">
    <property type="entry name" value="Rhodopsin 7-helix transmembrane proteins"/>
    <property type="match status" value="1"/>
</dbReference>
<evidence type="ECO:0000256" key="5">
    <source>
        <dbReference type="SAM" id="Phobius"/>
    </source>
</evidence>
<dbReference type="PANTHER" id="PTHR46641:SF2">
    <property type="entry name" value="FMRFAMIDE RECEPTOR"/>
    <property type="match status" value="1"/>
</dbReference>
<evidence type="ECO:0000256" key="2">
    <source>
        <dbReference type="ARBA" id="ARBA00022692"/>
    </source>
</evidence>
<evidence type="ECO:0000313" key="7">
    <source>
        <dbReference type="EMBL" id="KAK7481598.1"/>
    </source>
</evidence>
<dbReference type="EMBL" id="JACVVK020000102">
    <property type="protein sequence ID" value="KAK7492522.1"/>
    <property type="molecule type" value="Genomic_DNA"/>
</dbReference>
<evidence type="ECO:0000256" key="4">
    <source>
        <dbReference type="ARBA" id="ARBA00023136"/>
    </source>
</evidence>